<keyword evidence="1" id="KW-0812">Transmembrane</keyword>
<reference evidence="2 3" key="1">
    <citation type="submission" date="2019-08" db="EMBL/GenBank/DDBJ databases">
        <title>Paraburkholderia sp. DCY113.</title>
        <authorList>
            <person name="Kang J."/>
        </authorList>
    </citation>
    <scope>NUCLEOTIDE SEQUENCE [LARGE SCALE GENOMIC DNA]</scope>
    <source>
        <strain evidence="2 3">DCY113</strain>
    </source>
</reference>
<comment type="caution">
    <text evidence="2">The sequence shown here is derived from an EMBL/GenBank/DDBJ whole genome shotgun (WGS) entry which is preliminary data.</text>
</comment>
<sequence length="88" mass="10081">MSDTMMAVFEHPNDRPMEDWEKRNGRRVCPLRISSLKDRSPASYDRLVESYLVFASLACAFGTAVNVNTAWRHSCAMKIVKIIRFPMG</sequence>
<evidence type="ECO:0000256" key="1">
    <source>
        <dbReference type="SAM" id="Phobius"/>
    </source>
</evidence>
<keyword evidence="3" id="KW-1185">Reference proteome</keyword>
<keyword evidence="1" id="KW-1133">Transmembrane helix</keyword>
<protein>
    <submittedName>
        <fullName evidence="2">Uncharacterized protein</fullName>
    </submittedName>
</protein>
<evidence type="ECO:0000313" key="2">
    <source>
        <dbReference type="EMBL" id="KAA1014441.1"/>
    </source>
</evidence>
<proteinExistence type="predicted"/>
<organism evidence="2 3">
    <name type="scientific">Paraburkholderia panacisoli</name>
    <dbReference type="NCBI Taxonomy" id="2603818"/>
    <lineage>
        <taxon>Bacteria</taxon>
        <taxon>Pseudomonadati</taxon>
        <taxon>Pseudomonadota</taxon>
        <taxon>Betaproteobacteria</taxon>
        <taxon>Burkholderiales</taxon>
        <taxon>Burkholderiaceae</taxon>
        <taxon>Paraburkholderia</taxon>
    </lineage>
</organism>
<dbReference type="EMBL" id="VTUZ01000003">
    <property type="protein sequence ID" value="KAA1014441.1"/>
    <property type="molecule type" value="Genomic_DNA"/>
</dbReference>
<keyword evidence="1" id="KW-0472">Membrane</keyword>
<gene>
    <name evidence="2" type="ORF">FVF58_06225</name>
</gene>
<feature type="transmembrane region" description="Helical" evidence="1">
    <location>
        <begin position="51"/>
        <end position="71"/>
    </location>
</feature>
<evidence type="ECO:0000313" key="3">
    <source>
        <dbReference type="Proteomes" id="UP000325273"/>
    </source>
</evidence>
<dbReference type="AlphaFoldDB" id="A0A5B0HGX1"/>
<accession>A0A5B0HGX1</accession>
<dbReference type="Proteomes" id="UP000325273">
    <property type="component" value="Unassembled WGS sequence"/>
</dbReference>
<name>A0A5B0HGX1_9BURK</name>